<dbReference type="CDD" id="cd01300">
    <property type="entry name" value="YtcJ_like"/>
    <property type="match status" value="1"/>
</dbReference>
<name>A0ABU6MET5_9BACI</name>
<proteinExistence type="predicted"/>
<keyword evidence="3" id="KW-1185">Reference proteome</keyword>
<reference evidence="2 3" key="1">
    <citation type="submission" date="2023-03" db="EMBL/GenBank/DDBJ databases">
        <title>Bacillus Genome Sequencing.</title>
        <authorList>
            <person name="Dunlap C."/>
        </authorList>
    </citation>
    <scope>NUCLEOTIDE SEQUENCE [LARGE SCALE GENOMIC DNA]</scope>
    <source>
        <strain evidence="2 3">B-23453</strain>
    </source>
</reference>
<evidence type="ECO:0000259" key="1">
    <source>
        <dbReference type="Pfam" id="PF07969"/>
    </source>
</evidence>
<dbReference type="InterPro" id="IPR033932">
    <property type="entry name" value="YtcJ-like"/>
</dbReference>
<dbReference type="RefSeq" id="WP_066261525.1">
    <property type="nucleotide sequence ID" value="NZ_JARMAB010000011.1"/>
</dbReference>
<dbReference type="PANTHER" id="PTHR22642:SF2">
    <property type="entry name" value="PROTEIN LONG AFTER FAR-RED 3"/>
    <property type="match status" value="1"/>
</dbReference>
<dbReference type="InterPro" id="IPR011059">
    <property type="entry name" value="Metal-dep_hydrolase_composite"/>
</dbReference>
<dbReference type="SUPFAM" id="SSF51556">
    <property type="entry name" value="Metallo-dependent hydrolases"/>
    <property type="match status" value="1"/>
</dbReference>
<dbReference type="PANTHER" id="PTHR22642">
    <property type="entry name" value="IMIDAZOLONEPROPIONASE"/>
    <property type="match status" value="1"/>
</dbReference>
<dbReference type="SUPFAM" id="SSF51338">
    <property type="entry name" value="Composite domain of metallo-dependent hydrolases"/>
    <property type="match status" value="1"/>
</dbReference>
<dbReference type="InterPro" id="IPR032466">
    <property type="entry name" value="Metal_Hydrolase"/>
</dbReference>
<organism evidence="2 3">
    <name type="scientific">Heyndrickxia acidicola</name>
    <dbReference type="NCBI Taxonomy" id="209389"/>
    <lineage>
        <taxon>Bacteria</taxon>
        <taxon>Bacillati</taxon>
        <taxon>Bacillota</taxon>
        <taxon>Bacilli</taxon>
        <taxon>Bacillales</taxon>
        <taxon>Bacillaceae</taxon>
        <taxon>Heyndrickxia</taxon>
    </lineage>
</organism>
<gene>
    <name evidence="2" type="ORF">P4T90_08850</name>
</gene>
<sequence>MGKLWFNGTIYTMEKEGETVESIFTKDGFIIETGPVARLREKYGNGIEESIDLKGNVLYPGFVDSHMHLIGYGETFIRMDLSEIHNRRNVLHAIEKKVKETPAGHWIIGEGWNENLWDSPEILTRIELDEIAPNHPVMLKRVCRHAVSVNSLALNVARIQEDTPNPEGGIIDRDANGRINGFLQDHAQELIFAVLPKVSEDYIDHALEAGIENAWKRGLVGGHTEDLSYYGGFSRTYRAFKRIIENKKKRFRANLLIHHTVIDDWKKEAGQIPVNEQFIESGAMKIFADGALGGRTALLSHPYADDPSTNGVLIHSLEELTNLVGKARKYDLPVAVHAIGDLAFEYVLRAIEKFPVPAGKRDRLIHAQILRKDLIERAKHLSLILDIQPRFVASDFPWVIERIGKEKMKYDYAWKTLLEEGLHCAGGSDAPIEPADPLLGIHAAVTRTNPNDPDRKVYGEKQRLTVYEAVSLFTKGSAYAICHEHDRGLIKPGYTADFTVLDKDLFKIPEHEILSVNVRITVVNEEKVYEKQHDEKSSQ</sequence>
<protein>
    <submittedName>
        <fullName evidence="2">Amidohydrolase</fullName>
    </submittedName>
</protein>
<dbReference type="Gene3D" id="2.30.40.10">
    <property type="entry name" value="Urease, subunit C, domain 1"/>
    <property type="match status" value="1"/>
</dbReference>
<accession>A0ABU6MET5</accession>
<dbReference type="Gene3D" id="3.20.20.140">
    <property type="entry name" value="Metal-dependent hydrolases"/>
    <property type="match status" value="1"/>
</dbReference>
<dbReference type="Proteomes" id="UP001341444">
    <property type="component" value="Unassembled WGS sequence"/>
</dbReference>
<dbReference type="Gene3D" id="3.10.310.70">
    <property type="match status" value="1"/>
</dbReference>
<dbReference type="Pfam" id="PF07969">
    <property type="entry name" value="Amidohydro_3"/>
    <property type="match status" value="1"/>
</dbReference>
<dbReference type="EMBL" id="JARMAB010000011">
    <property type="protein sequence ID" value="MED1203187.1"/>
    <property type="molecule type" value="Genomic_DNA"/>
</dbReference>
<dbReference type="InterPro" id="IPR013108">
    <property type="entry name" value="Amidohydro_3"/>
</dbReference>
<comment type="caution">
    <text evidence="2">The sequence shown here is derived from an EMBL/GenBank/DDBJ whole genome shotgun (WGS) entry which is preliminary data.</text>
</comment>
<feature type="domain" description="Amidohydrolase 3" evidence="1">
    <location>
        <begin position="51"/>
        <end position="529"/>
    </location>
</feature>
<evidence type="ECO:0000313" key="2">
    <source>
        <dbReference type="EMBL" id="MED1203187.1"/>
    </source>
</evidence>
<evidence type="ECO:0000313" key="3">
    <source>
        <dbReference type="Proteomes" id="UP001341444"/>
    </source>
</evidence>